<keyword evidence="2" id="KW-0229">DNA integration</keyword>
<evidence type="ECO:0000256" key="4">
    <source>
        <dbReference type="ARBA" id="ARBA00023172"/>
    </source>
</evidence>
<dbReference type="PANTHER" id="PTHR30349:SF77">
    <property type="entry name" value="TYROSINE RECOMBINASE XERC"/>
    <property type="match status" value="1"/>
</dbReference>
<dbReference type="Gene3D" id="1.10.150.130">
    <property type="match status" value="1"/>
</dbReference>
<dbReference type="EMBL" id="JAAWWK010000003">
    <property type="protein sequence ID" value="NKI17966.1"/>
    <property type="molecule type" value="Genomic_DNA"/>
</dbReference>
<dbReference type="InterPro" id="IPR010998">
    <property type="entry name" value="Integrase_recombinase_N"/>
</dbReference>
<dbReference type="InterPro" id="IPR011010">
    <property type="entry name" value="DNA_brk_join_enz"/>
</dbReference>
<dbReference type="Proteomes" id="UP000765845">
    <property type="component" value="Unassembled WGS sequence"/>
</dbReference>
<gene>
    <name evidence="6" type="ORF">HCU74_11165</name>
</gene>
<dbReference type="Pfam" id="PF00589">
    <property type="entry name" value="Phage_integrase"/>
    <property type="match status" value="1"/>
</dbReference>
<protein>
    <submittedName>
        <fullName evidence="6">Site-specific integrase</fullName>
    </submittedName>
</protein>
<dbReference type="Gene3D" id="1.10.443.10">
    <property type="entry name" value="Intergrase catalytic core"/>
    <property type="match status" value="1"/>
</dbReference>
<evidence type="ECO:0000256" key="1">
    <source>
        <dbReference type="ARBA" id="ARBA00004496"/>
    </source>
</evidence>
<dbReference type="SUPFAM" id="SSF56349">
    <property type="entry name" value="DNA breaking-rejoining enzymes"/>
    <property type="match status" value="1"/>
</dbReference>
<dbReference type="RefSeq" id="WP_168450484.1">
    <property type="nucleotide sequence ID" value="NZ_JAAWWK010000003.1"/>
</dbReference>
<feature type="domain" description="Tyr recombinase" evidence="5">
    <location>
        <begin position="198"/>
        <end position="412"/>
    </location>
</feature>
<dbReference type="CDD" id="cd00397">
    <property type="entry name" value="DNA_BRE_C"/>
    <property type="match status" value="1"/>
</dbReference>
<dbReference type="InterPro" id="IPR050090">
    <property type="entry name" value="Tyrosine_recombinase_XerCD"/>
</dbReference>
<dbReference type="PROSITE" id="PS51898">
    <property type="entry name" value="TYR_RECOMBINASE"/>
    <property type="match status" value="1"/>
</dbReference>
<keyword evidence="3" id="KW-0238">DNA-binding</keyword>
<keyword evidence="4" id="KW-0233">DNA recombination</keyword>
<dbReference type="InterPro" id="IPR002104">
    <property type="entry name" value="Integrase_catalytic"/>
</dbReference>
<dbReference type="InterPro" id="IPR013762">
    <property type="entry name" value="Integrase-like_cat_sf"/>
</dbReference>
<comment type="caution">
    <text evidence="6">The sequence shown here is derived from an EMBL/GenBank/DDBJ whole genome shotgun (WGS) entry which is preliminary data.</text>
</comment>
<accession>A0ABX1GG92</accession>
<evidence type="ECO:0000313" key="7">
    <source>
        <dbReference type="Proteomes" id="UP000765845"/>
    </source>
</evidence>
<keyword evidence="7" id="KW-1185">Reference proteome</keyword>
<proteinExistence type="predicted"/>
<name>A0ABX1GG92_9GAMM</name>
<evidence type="ECO:0000313" key="6">
    <source>
        <dbReference type="EMBL" id="NKI17966.1"/>
    </source>
</evidence>
<organism evidence="6 7">
    <name type="scientific">Spongiibacter thalassae</name>
    <dbReference type="NCBI Taxonomy" id="2721624"/>
    <lineage>
        <taxon>Bacteria</taxon>
        <taxon>Pseudomonadati</taxon>
        <taxon>Pseudomonadota</taxon>
        <taxon>Gammaproteobacteria</taxon>
        <taxon>Cellvibrionales</taxon>
        <taxon>Spongiibacteraceae</taxon>
        <taxon>Spongiibacter</taxon>
    </lineage>
</organism>
<comment type="subcellular location">
    <subcellularLocation>
        <location evidence="1">Cytoplasm</location>
    </subcellularLocation>
</comment>
<evidence type="ECO:0000259" key="5">
    <source>
        <dbReference type="PROSITE" id="PS51898"/>
    </source>
</evidence>
<sequence length="413" mass="48919">MAIPKPTPLYPTYTELNEFRFDEYPQLKAFLESGEPWWLKHWHWGQEFLLYTGRNKSEHTYKRFRNETERFLLWVFLFKEKSMEQLRKSDILDYADFCWQPPASWICLANHDKFLFANGLYTQNPEWAPFKLKLPKYTDSDRKPDKKKYRPSQQTLTATFTGIIAFYKYLMNEEYLYGNPAQIAKGDCPHFIKDAQVKEVRRLTDSQWQYVYGVVHELAEEDYIFERSLFVICALKTLFLRISEFSERPNWSPIMSHFWQDTDGNWWLKIYGKGRKLRDITVPDSFIPYLKRYRAFRGLSPLPGPSENLPIVEKIRGQGGMTSRQLTRIVQEVFDKAYDRMREDKGEDSARKLKEASTHWLRHTGASMEIERGRALKDLSEDLGHASMATTDTVYVQTEKRVRAESGKSRKVN</sequence>
<reference evidence="6 7" key="1">
    <citation type="submission" date="2020-04" db="EMBL/GenBank/DDBJ databases">
        <authorList>
            <person name="Yoon J."/>
        </authorList>
    </citation>
    <scope>NUCLEOTIDE SEQUENCE [LARGE SCALE GENOMIC DNA]</scope>
    <source>
        <strain evidence="6 7">KMU-166</strain>
    </source>
</reference>
<dbReference type="PANTHER" id="PTHR30349">
    <property type="entry name" value="PHAGE INTEGRASE-RELATED"/>
    <property type="match status" value="1"/>
</dbReference>
<evidence type="ECO:0000256" key="2">
    <source>
        <dbReference type="ARBA" id="ARBA00022908"/>
    </source>
</evidence>
<evidence type="ECO:0000256" key="3">
    <source>
        <dbReference type="ARBA" id="ARBA00023125"/>
    </source>
</evidence>